<feature type="compositionally biased region" description="Polar residues" evidence="1">
    <location>
        <begin position="116"/>
        <end position="139"/>
    </location>
</feature>
<reference evidence="2" key="1">
    <citation type="submission" date="2022-12" db="EMBL/GenBank/DDBJ databases">
        <title>Draft genome assemblies for two species of Escallonia (Escalloniales).</title>
        <authorList>
            <person name="Chanderbali A."/>
            <person name="Dervinis C."/>
            <person name="Anghel I."/>
            <person name="Soltis D."/>
            <person name="Soltis P."/>
            <person name="Zapata F."/>
        </authorList>
    </citation>
    <scope>NUCLEOTIDE SEQUENCE</scope>
    <source>
        <strain evidence="2">UCBG92.1500</strain>
        <tissue evidence="2">Leaf</tissue>
    </source>
</reference>
<comment type="caution">
    <text evidence="2">The sequence shown here is derived from an EMBL/GenBank/DDBJ whole genome shotgun (WGS) entry which is preliminary data.</text>
</comment>
<feature type="compositionally biased region" description="Basic and acidic residues" evidence="1">
    <location>
        <begin position="282"/>
        <end position="313"/>
    </location>
</feature>
<dbReference type="AlphaFoldDB" id="A0AA88U9M3"/>
<feature type="compositionally biased region" description="Acidic residues" evidence="1">
    <location>
        <begin position="219"/>
        <end position="233"/>
    </location>
</feature>
<feature type="compositionally biased region" description="Polar residues" evidence="1">
    <location>
        <begin position="399"/>
        <end position="419"/>
    </location>
</feature>
<feature type="region of interest" description="Disordered" evidence="1">
    <location>
        <begin position="51"/>
        <end position="459"/>
    </location>
</feature>
<sequence>MESQMQEKHHGPIMRPGKVPNRTEVSNAWNFDFDDNESDGADVAAFEYADSRNLDALGGPAEGENFRRAEDGFYMNGRSPNSKEREYPGPGPGPKQAGMGFDDFDDEEDDVESYELDNQNSAQKTTSIDFSELEVSSGSEDAEGPGEDQHAYRRTRTSSPRNNRTLRPTHRKAAFSGSEDGELDIDSDEDLPVHPDWKSSHVANSGQKTRSRGARNFGSDEESELSSGSEDEEFPSRKHNGNRRGSSNIDFVRRGPRPFSGSESDSDLNFRRAGVRGGGAGLDRRRNTYLSDDSRPRSRNAMGDRRNPSKDKGNGSSRASRGNDRGFGRNDYDGSSRGNDNRGFRGNDYDGSSRGNDNRGFRGNDYDHDGSSRGSRGNRRGFGGDDYDGRRTNARVSGFRNSSSRGRESFGNQQRGRSSNKFDDSYFEEERPRRPRPPKPTTLEPQLTLITRDNKLIVN</sequence>
<dbReference type="Proteomes" id="UP001187471">
    <property type="component" value="Unassembled WGS sequence"/>
</dbReference>
<gene>
    <name evidence="2" type="ORF">RJ640_024778</name>
</gene>
<evidence type="ECO:0000313" key="2">
    <source>
        <dbReference type="EMBL" id="KAK2976050.1"/>
    </source>
</evidence>
<name>A0AA88U9M3_9ASTE</name>
<feature type="compositionally biased region" description="Low complexity" evidence="1">
    <location>
        <begin position="157"/>
        <end position="166"/>
    </location>
</feature>
<feature type="compositionally biased region" description="Basic and acidic residues" evidence="1">
    <location>
        <begin position="1"/>
        <end position="10"/>
    </location>
</feature>
<accession>A0AA88U9M3</accession>
<feature type="compositionally biased region" description="Basic and acidic residues" evidence="1">
    <location>
        <begin position="420"/>
        <end position="432"/>
    </location>
</feature>
<feature type="compositionally biased region" description="Acidic residues" evidence="1">
    <location>
        <begin position="179"/>
        <end position="190"/>
    </location>
</feature>
<proteinExistence type="predicted"/>
<feature type="compositionally biased region" description="Acidic residues" evidence="1">
    <location>
        <begin position="102"/>
        <end position="115"/>
    </location>
</feature>
<keyword evidence="3" id="KW-1185">Reference proteome</keyword>
<evidence type="ECO:0000256" key="1">
    <source>
        <dbReference type="SAM" id="MobiDB-lite"/>
    </source>
</evidence>
<organism evidence="2 3">
    <name type="scientific">Escallonia rubra</name>
    <dbReference type="NCBI Taxonomy" id="112253"/>
    <lineage>
        <taxon>Eukaryota</taxon>
        <taxon>Viridiplantae</taxon>
        <taxon>Streptophyta</taxon>
        <taxon>Embryophyta</taxon>
        <taxon>Tracheophyta</taxon>
        <taxon>Spermatophyta</taxon>
        <taxon>Magnoliopsida</taxon>
        <taxon>eudicotyledons</taxon>
        <taxon>Gunneridae</taxon>
        <taxon>Pentapetalae</taxon>
        <taxon>asterids</taxon>
        <taxon>campanulids</taxon>
        <taxon>Escalloniales</taxon>
        <taxon>Escalloniaceae</taxon>
        <taxon>Escallonia</taxon>
    </lineage>
</organism>
<feature type="region of interest" description="Disordered" evidence="1">
    <location>
        <begin position="1"/>
        <end position="23"/>
    </location>
</feature>
<dbReference type="EMBL" id="JAVXUO010002120">
    <property type="protein sequence ID" value="KAK2976050.1"/>
    <property type="molecule type" value="Genomic_DNA"/>
</dbReference>
<evidence type="ECO:0000313" key="3">
    <source>
        <dbReference type="Proteomes" id="UP001187471"/>
    </source>
</evidence>
<feature type="compositionally biased region" description="Basic and acidic residues" evidence="1">
    <location>
        <begin position="356"/>
        <end position="371"/>
    </location>
</feature>
<feature type="compositionally biased region" description="Basic and acidic residues" evidence="1">
    <location>
        <begin position="321"/>
        <end position="348"/>
    </location>
</feature>
<protein>
    <submittedName>
        <fullName evidence="2">Uncharacterized protein</fullName>
    </submittedName>
</protein>